<dbReference type="SMART" id="SM01029">
    <property type="entry name" value="BetaGal_dom2"/>
    <property type="match status" value="1"/>
</dbReference>
<dbReference type="PATRIC" id="fig|1562462.4.peg.654"/>
<accession>A0A0M5L634</accession>
<evidence type="ECO:0000256" key="2">
    <source>
        <dbReference type="ARBA" id="ARBA00009809"/>
    </source>
</evidence>
<dbReference type="OrthoDB" id="4771662at2"/>
<evidence type="ECO:0000259" key="10">
    <source>
        <dbReference type="SMART" id="SM01029"/>
    </source>
</evidence>
<dbReference type="RefSeq" id="WP_053961784.1">
    <property type="nucleotide sequence ID" value="NZ_CP012390.1"/>
</dbReference>
<evidence type="ECO:0000256" key="9">
    <source>
        <dbReference type="SAM" id="SignalP"/>
    </source>
</evidence>
<dbReference type="PANTHER" id="PTHR23421">
    <property type="entry name" value="BETA-GALACTOSIDASE RELATED"/>
    <property type="match status" value="1"/>
</dbReference>
<dbReference type="InterPro" id="IPR008979">
    <property type="entry name" value="Galactose-bd-like_sf"/>
</dbReference>
<evidence type="ECO:0000313" key="11">
    <source>
        <dbReference type="EMBL" id="ALE18835.1"/>
    </source>
</evidence>
<dbReference type="EMBL" id="CP012390">
    <property type="protein sequence ID" value="ALE18835.1"/>
    <property type="molecule type" value="Genomic_DNA"/>
</dbReference>
<reference evidence="11 12" key="1">
    <citation type="journal article" date="2015" name="Genome Announc.">
        <title>Complete Genome Sequences for Two Strains of a Novel Fastidious, Partially Acid-Fast, Gram-Positive Corynebacterineae Bacterium, Derived from Human Clinical Samples.</title>
        <authorList>
            <person name="Nicholson A.C."/>
            <person name="Bell M."/>
            <person name="Humrighouse B.W."/>
            <person name="McQuiston J.R."/>
        </authorList>
    </citation>
    <scope>NUCLEOTIDE SEQUENCE [LARGE SCALE GENOMIC DNA]</scope>
    <source>
        <strain evidence="11 12">X1698</strain>
    </source>
</reference>
<dbReference type="Gene3D" id="2.60.390.10">
    <property type="entry name" value="Beta-galactosidase, domain 3"/>
    <property type="match status" value="1"/>
</dbReference>
<evidence type="ECO:0000256" key="1">
    <source>
        <dbReference type="ARBA" id="ARBA00001412"/>
    </source>
</evidence>
<dbReference type="Pfam" id="PF13364">
    <property type="entry name" value="BetaGal_ABD2"/>
    <property type="match status" value="2"/>
</dbReference>
<organism evidence="11 12">
    <name type="scientific">Lawsonella clevelandensis</name>
    <dbReference type="NCBI Taxonomy" id="1528099"/>
    <lineage>
        <taxon>Bacteria</taxon>
        <taxon>Bacillati</taxon>
        <taxon>Actinomycetota</taxon>
        <taxon>Actinomycetes</taxon>
        <taxon>Mycobacteriales</taxon>
        <taxon>Lawsonellaceae</taxon>
        <taxon>Lawsonella</taxon>
    </lineage>
</organism>
<dbReference type="EC" id="3.2.1.23" evidence="3"/>
<sequence>MAFATKHPMSRVVSLASAVALSLATLVPMSSMAPASAAPQAAPSSQWIKSTNYKYPGNDGKRHKVTWDKYSYKVDGQRLNIWSGEVHYWRLPSPNQWRDVLQKMKAAGFNAVSFYFFWGYHQSAPDAPFDFSGVRDMDLLLRMAAEEGLYVIARPGPYINAEISMGGMPAWQTNSALPLRTAWDKTNWKEQRAWLRAINRILARHQVTNGGGSVLMYQAENEELFSLGPYADYVKKIIKAAKEDGINVPIFHNDYAPLSNWAFNTKDTGLDVYSYDDYPIRFDCSAERQELSDHNWHIDPAFKAANNSPHFIAEAQGGAFTPWGASFNASACEKFVDANFYRQWAALNNGAGVTAFNYYMIFGGTNWGWTGSAHSGFTSYDYGASITEDRNLRDKLSVQKENGYFHRAFPQLVVMDATSDPAVNNVYGAKVKSYLRTSAGMRNLSMSGKGSQYMAFRLASSNDTTLTKFTTSLTTYAPNGQKVTFNRVPQEGQLILHGRDALQMPVDFTIGDWGAYYSTGLLFFNSSMKGRPLAVLTGTAGDRGEIVLHAPTKPVVKSGNKSVTYTWDKTKKQLRINYDWGFPYDIKVSMKGKAPLTLRIADRHSLIRSWSPQNWLNGKIQGILVENADLVRSVRYEGTTAHLVGSTTKPQNIKIWLPQGITNATWNGQALPLEKAGTHYRAALPGPAAVSVPRLKWVKHEEGYEANPNFDDSRWRVANIKHPKNFRQGPGFFQDVVLDANAYNFHEGDIWYRAHYTAATDDPAIWVKAFGAPGSNFLVWMNGKYVGASAAVKGSVADTGLDNESSKDPTANLAESPKSISFTVPRGTVKKGQKVVLSILLRNNGQRVDWEGTGNNLHAMGVLDARLGNQGKVTWKIQGARGGIHPVDNVRGIYNNGGLYGERAGWHLPGFPDNTWKPAATMHASKPGVTWYRSDFTLNFPANQDVMLRLNVKSKRFHPNRKDKARTVMFVNGWNVGTWVGNVGPQESFTIPAGFLNRNGKNEIAIAVTAEGTGYGPETIQLGVIGNWLGSIPWKENKAPGYQQLKHNLMAAYPQIRMATVKQS</sequence>
<dbReference type="InterPro" id="IPR037110">
    <property type="entry name" value="Betagal_dom2_sf"/>
</dbReference>
<keyword evidence="6" id="KW-0325">Glycoprotein</keyword>
<gene>
    <name evidence="11" type="ORF">AL705_03220</name>
</gene>
<comment type="catalytic activity">
    <reaction evidence="1">
        <text>Hydrolysis of terminal non-reducing beta-D-galactose residues in beta-D-galactosides.</text>
        <dbReference type="EC" id="3.2.1.23"/>
    </reaction>
</comment>
<dbReference type="InterPro" id="IPR017853">
    <property type="entry name" value="GH"/>
</dbReference>
<feature type="chain" id="PRO_5005805125" description="beta-galactosidase" evidence="9">
    <location>
        <begin position="38"/>
        <end position="1064"/>
    </location>
</feature>
<keyword evidence="7" id="KW-0326">Glycosidase</keyword>
<evidence type="ECO:0000256" key="6">
    <source>
        <dbReference type="ARBA" id="ARBA00023180"/>
    </source>
</evidence>
<dbReference type="Gene3D" id="2.60.120.260">
    <property type="entry name" value="Galactose-binding domain-like"/>
    <property type="match status" value="2"/>
</dbReference>
<dbReference type="Pfam" id="PF13363">
    <property type="entry name" value="BetaGal_dom3"/>
    <property type="match status" value="1"/>
</dbReference>
<dbReference type="InterPro" id="IPR018954">
    <property type="entry name" value="Betagal_dom2"/>
</dbReference>
<dbReference type="InterPro" id="IPR025300">
    <property type="entry name" value="BetaGal_jelly_roll_dom"/>
</dbReference>
<dbReference type="Gene3D" id="3.20.20.80">
    <property type="entry name" value="Glycosidases"/>
    <property type="match status" value="1"/>
</dbReference>
<feature type="domain" description="Beta-galactosidase" evidence="10">
    <location>
        <begin position="445"/>
        <end position="606"/>
    </location>
</feature>
<dbReference type="InterPro" id="IPR036833">
    <property type="entry name" value="BetaGal_dom3_sf"/>
</dbReference>
<dbReference type="InterPro" id="IPR031330">
    <property type="entry name" value="Gly_Hdrlase_35_cat"/>
</dbReference>
<evidence type="ECO:0000256" key="8">
    <source>
        <dbReference type="RuleBase" id="RU003679"/>
    </source>
</evidence>
<name>A0A0M5L634_9ACTN</name>
<dbReference type="SUPFAM" id="SSF117100">
    <property type="entry name" value="Beta-galactosidase LacA, domain 3"/>
    <property type="match status" value="1"/>
</dbReference>
<dbReference type="GO" id="GO:0004565">
    <property type="term" value="F:beta-galactosidase activity"/>
    <property type="evidence" value="ECO:0007669"/>
    <property type="project" value="UniProtKB-EC"/>
</dbReference>
<dbReference type="Gene3D" id="2.102.20.10">
    <property type="entry name" value="Beta-galactosidase, domain 2"/>
    <property type="match status" value="1"/>
</dbReference>
<protein>
    <recommendedName>
        <fullName evidence="3">beta-galactosidase</fullName>
        <ecNumber evidence="3">3.2.1.23</ecNumber>
    </recommendedName>
</protein>
<feature type="signal peptide" evidence="9">
    <location>
        <begin position="1"/>
        <end position="37"/>
    </location>
</feature>
<evidence type="ECO:0000313" key="12">
    <source>
        <dbReference type="Proteomes" id="UP000068137"/>
    </source>
</evidence>
<dbReference type="InterPro" id="IPR001944">
    <property type="entry name" value="Glycoside_Hdrlase_35"/>
</dbReference>
<evidence type="ECO:0000256" key="5">
    <source>
        <dbReference type="ARBA" id="ARBA00022801"/>
    </source>
</evidence>
<dbReference type="AlphaFoldDB" id="A0A0M5L634"/>
<dbReference type="InterPro" id="IPR025972">
    <property type="entry name" value="BetaGal_dom3"/>
</dbReference>
<evidence type="ECO:0000256" key="4">
    <source>
        <dbReference type="ARBA" id="ARBA00022729"/>
    </source>
</evidence>
<dbReference type="SUPFAM" id="SSF51445">
    <property type="entry name" value="(Trans)glycosidases"/>
    <property type="match status" value="1"/>
</dbReference>
<dbReference type="STRING" id="1528099.AL705_03220"/>
<dbReference type="SUPFAM" id="SSF49785">
    <property type="entry name" value="Galactose-binding domain-like"/>
    <property type="match status" value="2"/>
</dbReference>
<evidence type="ECO:0000256" key="3">
    <source>
        <dbReference type="ARBA" id="ARBA00012756"/>
    </source>
</evidence>
<dbReference type="PRINTS" id="PR00742">
    <property type="entry name" value="GLHYDRLASE35"/>
</dbReference>
<comment type="similarity">
    <text evidence="2 8">Belongs to the glycosyl hydrolase 35 family.</text>
</comment>
<dbReference type="Proteomes" id="UP000068137">
    <property type="component" value="Chromosome"/>
</dbReference>
<proteinExistence type="inferred from homology"/>
<keyword evidence="5" id="KW-0378">Hydrolase</keyword>
<dbReference type="GO" id="GO:0005975">
    <property type="term" value="P:carbohydrate metabolic process"/>
    <property type="evidence" value="ECO:0007669"/>
    <property type="project" value="InterPro"/>
</dbReference>
<keyword evidence="4 9" id="KW-0732">Signal</keyword>
<dbReference type="Pfam" id="PF10435">
    <property type="entry name" value="BetaGal_dom2"/>
    <property type="match status" value="1"/>
</dbReference>
<dbReference type="Pfam" id="PF01301">
    <property type="entry name" value="Glyco_hydro_35"/>
    <property type="match status" value="1"/>
</dbReference>
<dbReference type="SUPFAM" id="SSF51011">
    <property type="entry name" value="Glycosyl hydrolase domain"/>
    <property type="match status" value="1"/>
</dbReference>
<evidence type="ECO:0000256" key="7">
    <source>
        <dbReference type="ARBA" id="ARBA00023295"/>
    </source>
</evidence>
<dbReference type="KEGG" id="cbq:AL705_03220"/>